<evidence type="ECO:0000313" key="1">
    <source>
        <dbReference type="EMBL" id="PKU72245.1"/>
    </source>
</evidence>
<sequence>MNYIPPTQKANKVLTATNDNFNPNWYLDSGATSHLTNDINSLTLGDPIPYNGTDAIHIGDGSTLPIAHTRAGLLPTLNSKL</sequence>
<organism evidence="1 2">
    <name type="scientific">Dendrobium catenatum</name>
    <dbReference type="NCBI Taxonomy" id="906689"/>
    <lineage>
        <taxon>Eukaryota</taxon>
        <taxon>Viridiplantae</taxon>
        <taxon>Streptophyta</taxon>
        <taxon>Embryophyta</taxon>
        <taxon>Tracheophyta</taxon>
        <taxon>Spermatophyta</taxon>
        <taxon>Magnoliopsida</taxon>
        <taxon>Liliopsida</taxon>
        <taxon>Asparagales</taxon>
        <taxon>Orchidaceae</taxon>
        <taxon>Epidendroideae</taxon>
        <taxon>Malaxideae</taxon>
        <taxon>Dendrobiinae</taxon>
        <taxon>Dendrobium</taxon>
    </lineage>
</organism>
<reference evidence="1 2" key="1">
    <citation type="journal article" date="2016" name="Sci. Rep.">
        <title>The Dendrobium catenatum Lindl. genome sequence provides insights into polysaccharide synthase, floral development and adaptive evolution.</title>
        <authorList>
            <person name="Zhang G.Q."/>
            <person name="Xu Q."/>
            <person name="Bian C."/>
            <person name="Tsai W.C."/>
            <person name="Yeh C.M."/>
            <person name="Liu K.W."/>
            <person name="Yoshida K."/>
            <person name="Zhang L.S."/>
            <person name="Chang S.B."/>
            <person name="Chen F."/>
            <person name="Shi Y."/>
            <person name="Su Y.Y."/>
            <person name="Zhang Y.Q."/>
            <person name="Chen L.J."/>
            <person name="Yin Y."/>
            <person name="Lin M."/>
            <person name="Huang H."/>
            <person name="Deng H."/>
            <person name="Wang Z.W."/>
            <person name="Zhu S.L."/>
            <person name="Zhao X."/>
            <person name="Deng C."/>
            <person name="Niu S.C."/>
            <person name="Huang J."/>
            <person name="Wang M."/>
            <person name="Liu G.H."/>
            <person name="Yang H.J."/>
            <person name="Xiao X.J."/>
            <person name="Hsiao Y.Y."/>
            <person name="Wu W.L."/>
            <person name="Chen Y.Y."/>
            <person name="Mitsuda N."/>
            <person name="Ohme-Takagi M."/>
            <person name="Luo Y.B."/>
            <person name="Van de Peer Y."/>
            <person name="Liu Z.J."/>
        </authorList>
    </citation>
    <scope>NUCLEOTIDE SEQUENCE [LARGE SCALE GENOMIC DNA]</scope>
    <source>
        <tissue evidence="1">The whole plant</tissue>
    </source>
</reference>
<dbReference type="AlphaFoldDB" id="A0A2I0W9A6"/>
<proteinExistence type="predicted"/>
<name>A0A2I0W9A6_9ASPA</name>
<evidence type="ECO:0008006" key="3">
    <source>
        <dbReference type="Google" id="ProtNLM"/>
    </source>
</evidence>
<reference evidence="1 2" key="2">
    <citation type="journal article" date="2017" name="Nature">
        <title>The Apostasia genome and the evolution of orchids.</title>
        <authorList>
            <person name="Zhang G.Q."/>
            <person name="Liu K.W."/>
            <person name="Li Z."/>
            <person name="Lohaus R."/>
            <person name="Hsiao Y.Y."/>
            <person name="Niu S.C."/>
            <person name="Wang J.Y."/>
            <person name="Lin Y.C."/>
            <person name="Xu Q."/>
            <person name="Chen L.J."/>
            <person name="Yoshida K."/>
            <person name="Fujiwara S."/>
            <person name="Wang Z.W."/>
            <person name="Zhang Y.Q."/>
            <person name="Mitsuda N."/>
            <person name="Wang M."/>
            <person name="Liu G.H."/>
            <person name="Pecoraro L."/>
            <person name="Huang H.X."/>
            <person name="Xiao X.J."/>
            <person name="Lin M."/>
            <person name="Wu X.Y."/>
            <person name="Wu W.L."/>
            <person name="Chen Y.Y."/>
            <person name="Chang S.B."/>
            <person name="Sakamoto S."/>
            <person name="Ohme-Takagi M."/>
            <person name="Yagi M."/>
            <person name="Zeng S.J."/>
            <person name="Shen C.Y."/>
            <person name="Yeh C.M."/>
            <person name="Luo Y.B."/>
            <person name="Tsai W.C."/>
            <person name="Van de Peer Y."/>
            <person name="Liu Z.J."/>
        </authorList>
    </citation>
    <scope>NUCLEOTIDE SEQUENCE [LARGE SCALE GENOMIC DNA]</scope>
    <source>
        <tissue evidence="1">The whole plant</tissue>
    </source>
</reference>
<evidence type="ECO:0000313" key="2">
    <source>
        <dbReference type="Proteomes" id="UP000233837"/>
    </source>
</evidence>
<gene>
    <name evidence="1" type="ORF">MA16_Dca006245</name>
</gene>
<accession>A0A2I0W9A6</accession>
<protein>
    <recommendedName>
        <fullName evidence="3">Retrovirus-related Pol polyprotein from transposon TNT 1-94</fullName>
    </recommendedName>
</protein>
<dbReference type="Proteomes" id="UP000233837">
    <property type="component" value="Unassembled WGS sequence"/>
</dbReference>
<dbReference type="EMBL" id="KZ502842">
    <property type="protein sequence ID" value="PKU72245.1"/>
    <property type="molecule type" value="Genomic_DNA"/>
</dbReference>
<keyword evidence="2" id="KW-1185">Reference proteome</keyword>